<name>A0A4Y2HBC3_ARAVE</name>
<organism evidence="1 2">
    <name type="scientific">Araneus ventricosus</name>
    <name type="common">Orbweaver spider</name>
    <name type="synonym">Epeira ventricosa</name>
    <dbReference type="NCBI Taxonomy" id="182803"/>
    <lineage>
        <taxon>Eukaryota</taxon>
        <taxon>Metazoa</taxon>
        <taxon>Ecdysozoa</taxon>
        <taxon>Arthropoda</taxon>
        <taxon>Chelicerata</taxon>
        <taxon>Arachnida</taxon>
        <taxon>Araneae</taxon>
        <taxon>Araneomorphae</taxon>
        <taxon>Entelegynae</taxon>
        <taxon>Araneoidea</taxon>
        <taxon>Araneidae</taxon>
        <taxon>Araneus</taxon>
    </lineage>
</organism>
<comment type="caution">
    <text evidence="1">The sequence shown here is derived from an EMBL/GenBank/DDBJ whole genome shotgun (WGS) entry which is preliminary data.</text>
</comment>
<sequence>MERSDIVLEERVRHSESTAPSVDDVTIQRTGLISRRLWFNSLTTKSSQNLSTVAYGALFQPPPNIRTIGIDSETNFCTTVSQRSAAGEQRRSARVVCLHVVVNGEMLSRPEPLSRLFTSLSKWNFWNTGRKKQSSVLKNDGNWHSEMAKLEFQRTQSPILHALIPIWGLDARVAEHQRICLDWEKSEIRRVELEKWGGGERRAVVEHLGASDKWVEKKNSFGTNGIQMNAQL</sequence>
<gene>
    <name evidence="1" type="ORF">AVEN_243340_1</name>
</gene>
<keyword evidence="2" id="KW-1185">Reference proteome</keyword>
<accession>A0A4Y2HBC3</accession>
<evidence type="ECO:0000313" key="1">
    <source>
        <dbReference type="EMBL" id="GBM62595.1"/>
    </source>
</evidence>
<dbReference type="Proteomes" id="UP000499080">
    <property type="component" value="Unassembled WGS sequence"/>
</dbReference>
<reference evidence="1 2" key="1">
    <citation type="journal article" date="2019" name="Sci. Rep.">
        <title>Orb-weaving spider Araneus ventricosus genome elucidates the spidroin gene catalogue.</title>
        <authorList>
            <person name="Kono N."/>
            <person name="Nakamura H."/>
            <person name="Ohtoshi R."/>
            <person name="Moran D.A.P."/>
            <person name="Shinohara A."/>
            <person name="Yoshida Y."/>
            <person name="Fujiwara M."/>
            <person name="Mori M."/>
            <person name="Tomita M."/>
            <person name="Arakawa K."/>
        </authorList>
    </citation>
    <scope>NUCLEOTIDE SEQUENCE [LARGE SCALE GENOMIC DNA]</scope>
</reference>
<dbReference type="EMBL" id="BGPR01001826">
    <property type="protein sequence ID" value="GBM62595.1"/>
    <property type="molecule type" value="Genomic_DNA"/>
</dbReference>
<dbReference type="AlphaFoldDB" id="A0A4Y2HBC3"/>
<protein>
    <submittedName>
        <fullName evidence="1">Uncharacterized protein</fullName>
    </submittedName>
</protein>
<proteinExistence type="predicted"/>
<evidence type="ECO:0000313" key="2">
    <source>
        <dbReference type="Proteomes" id="UP000499080"/>
    </source>
</evidence>